<sequence length="101" mass="11447">MKLYDWNLCALGLTLGSWLIAHVYYKYLPSFGWFGGMALLTYALSYPALGWAALRSIWSAVQGKTTWYMSLQVIGVTFVQFSLTMYAFLLLVAEAYINPVK</sequence>
<keyword evidence="3" id="KW-1185">Reference proteome</keyword>
<keyword evidence="1" id="KW-0812">Transmembrane</keyword>
<dbReference type="EMBL" id="JBHULN010000027">
    <property type="protein sequence ID" value="MFD2574348.1"/>
    <property type="molecule type" value="Genomic_DNA"/>
</dbReference>
<reference evidence="3" key="1">
    <citation type="journal article" date="2019" name="Int. J. Syst. Evol. Microbiol.">
        <title>The Global Catalogue of Microorganisms (GCM) 10K type strain sequencing project: providing services to taxonomists for standard genome sequencing and annotation.</title>
        <authorList>
            <consortium name="The Broad Institute Genomics Platform"/>
            <consortium name="The Broad Institute Genome Sequencing Center for Infectious Disease"/>
            <person name="Wu L."/>
            <person name="Ma J."/>
        </authorList>
    </citation>
    <scope>NUCLEOTIDE SEQUENCE [LARGE SCALE GENOMIC DNA]</scope>
    <source>
        <strain evidence="3">KCTC 42805</strain>
    </source>
</reference>
<dbReference type="Proteomes" id="UP001597469">
    <property type="component" value="Unassembled WGS sequence"/>
</dbReference>
<proteinExistence type="predicted"/>
<accession>A0ABW5MDJ3</accession>
<organism evidence="2 3">
    <name type="scientific">Spirosoma soli</name>
    <dbReference type="NCBI Taxonomy" id="1770529"/>
    <lineage>
        <taxon>Bacteria</taxon>
        <taxon>Pseudomonadati</taxon>
        <taxon>Bacteroidota</taxon>
        <taxon>Cytophagia</taxon>
        <taxon>Cytophagales</taxon>
        <taxon>Cytophagaceae</taxon>
        <taxon>Spirosoma</taxon>
    </lineage>
</organism>
<protein>
    <submittedName>
        <fullName evidence="2">Uncharacterized protein</fullName>
    </submittedName>
</protein>
<keyword evidence="1" id="KW-1133">Transmembrane helix</keyword>
<gene>
    <name evidence="2" type="ORF">ACFSUS_27180</name>
</gene>
<dbReference type="RefSeq" id="WP_381527959.1">
    <property type="nucleotide sequence ID" value="NZ_JBHULN010000027.1"/>
</dbReference>
<comment type="caution">
    <text evidence="2">The sequence shown here is derived from an EMBL/GenBank/DDBJ whole genome shotgun (WGS) entry which is preliminary data.</text>
</comment>
<feature type="transmembrane region" description="Helical" evidence="1">
    <location>
        <begin position="7"/>
        <end position="25"/>
    </location>
</feature>
<keyword evidence="1" id="KW-0472">Membrane</keyword>
<feature type="transmembrane region" description="Helical" evidence="1">
    <location>
        <begin position="31"/>
        <end position="54"/>
    </location>
</feature>
<evidence type="ECO:0000256" key="1">
    <source>
        <dbReference type="SAM" id="Phobius"/>
    </source>
</evidence>
<name>A0ABW5MDJ3_9BACT</name>
<feature type="transmembrane region" description="Helical" evidence="1">
    <location>
        <begin position="66"/>
        <end position="93"/>
    </location>
</feature>
<evidence type="ECO:0000313" key="2">
    <source>
        <dbReference type="EMBL" id="MFD2574348.1"/>
    </source>
</evidence>
<evidence type="ECO:0000313" key="3">
    <source>
        <dbReference type="Proteomes" id="UP001597469"/>
    </source>
</evidence>